<reference evidence="5 6" key="1">
    <citation type="submission" date="2024-02" db="EMBL/GenBank/DDBJ databases">
        <title>De novo assembly and annotation of 12 fungi associated with fruit tree decline syndrome in Ontario, Canada.</title>
        <authorList>
            <person name="Sulman M."/>
            <person name="Ellouze W."/>
            <person name="Ilyukhin E."/>
        </authorList>
    </citation>
    <scope>NUCLEOTIDE SEQUENCE [LARGE SCALE GENOMIC DNA]</scope>
    <source>
        <strain evidence="5 6">M169</strain>
    </source>
</reference>
<dbReference type="PRINTS" id="PR00463">
    <property type="entry name" value="EP450I"/>
</dbReference>
<evidence type="ECO:0000259" key="4">
    <source>
        <dbReference type="Pfam" id="PF20150"/>
    </source>
</evidence>
<comment type="caution">
    <text evidence="5">The sequence shown here is derived from an EMBL/GenBank/DDBJ whole genome shotgun (WGS) entry which is preliminary data.</text>
</comment>
<dbReference type="InterPro" id="IPR002401">
    <property type="entry name" value="Cyt_P450_E_grp-I"/>
</dbReference>
<dbReference type="SUPFAM" id="SSF48264">
    <property type="entry name" value="Cytochrome P450"/>
    <property type="match status" value="1"/>
</dbReference>
<dbReference type="Proteomes" id="UP001430848">
    <property type="component" value="Unassembled WGS sequence"/>
</dbReference>
<evidence type="ECO:0000256" key="2">
    <source>
        <dbReference type="ARBA" id="ARBA00022723"/>
    </source>
</evidence>
<keyword evidence="6" id="KW-1185">Reference proteome</keyword>
<dbReference type="InterPro" id="IPR050121">
    <property type="entry name" value="Cytochrome_P450_monoxygenase"/>
</dbReference>
<dbReference type="InterPro" id="IPR045518">
    <property type="entry name" value="2EXR"/>
</dbReference>
<name>A0ABR1NMW3_DIAER</name>
<dbReference type="InterPro" id="IPR036396">
    <property type="entry name" value="Cyt_P450_sf"/>
</dbReference>
<dbReference type="InterPro" id="IPR001128">
    <property type="entry name" value="Cyt_P450"/>
</dbReference>
<dbReference type="Pfam" id="PF00067">
    <property type="entry name" value="p450"/>
    <property type="match status" value="1"/>
</dbReference>
<dbReference type="Gene3D" id="1.10.630.10">
    <property type="entry name" value="Cytochrome P450"/>
    <property type="match status" value="1"/>
</dbReference>
<evidence type="ECO:0000256" key="3">
    <source>
        <dbReference type="ARBA" id="ARBA00023004"/>
    </source>
</evidence>
<dbReference type="Pfam" id="PF20150">
    <property type="entry name" value="2EXR"/>
    <property type="match status" value="1"/>
</dbReference>
<proteinExistence type="predicted"/>
<keyword evidence="3" id="KW-0408">Iron</keyword>
<evidence type="ECO:0000313" key="5">
    <source>
        <dbReference type="EMBL" id="KAK7707766.1"/>
    </source>
</evidence>
<keyword evidence="2" id="KW-0479">Metal-binding</keyword>
<sequence length="719" mass="81249">MPSVYGHMVHVTGPTSILPSQGEHWKKLRKQFNPGFAPQHLITMLPVILEKSSTFVERLEDLASSSQTFSLVHLAGNLVFDIISSVVMDNDFGAQKNGQPTEFMRTYRELFHTYTSEQMGLPWYFTPRTEWKRRQLAGRIRNTLRSVVHEAFVNRKVETNKSRSILSLTLRDVESLTPQAVDEACDQLNTFLFAGHDTTAILISWMFYELSRTPNALKAVRSELDNLFGPELLSRMPYASAVIKETLRLWPPAGTARLTTPGTGVTVRTATGEKYPLEGVHVYNCAIMIQRDPAVYGDSADEFVPERWLDGSADQIPSGAWRAFERGPRNCIGQELAMLEAKVMIALVARYVDFVKVGIGESSVDKTGKPILDDKGHYKVAEEMYPSMSHPEEASATSFHCFPRLPKEIRRAIWQQCLPRRVLEFDVPRPGIIGQDLPEELQGTVSCELSSTTALNSRPPLITQVCFEAREVAFETGRLANFRDLWDGYNVNVWGTGTPMRRSWFDPARDTIHLHWEPLYDAEWTISEDPIPVVLSLGAEAARGASFTWDSATSSDDSMQLLKQAGQSYMLCVYRPVSIHACRKDAVRSGLFGLFGEERVVLVDVGDDARIRLFDDFNRLHGSSKDVQTAGFFQSWRKSGAEFHKENVEFYQKDWLMHKSVHATPSWEEEDLDAVWTFIRSTTPWGLPTWGTSLGSRVDEKDLAGFARVSTCIYDEVMY</sequence>
<dbReference type="PANTHER" id="PTHR24305">
    <property type="entry name" value="CYTOCHROME P450"/>
    <property type="match status" value="1"/>
</dbReference>
<dbReference type="EMBL" id="JAKNSF020000196">
    <property type="protein sequence ID" value="KAK7707766.1"/>
    <property type="molecule type" value="Genomic_DNA"/>
</dbReference>
<keyword evidence="1" id="KW-0349">Heme</keyword>
<evidence type="ECO:0000256" key="1">
    <source>
        <dbReference type="ARBA" id="ARBA00022617"/>
    </source>
</evidence>
<feature type="domain" description="2EXR" evidence="4">
    <location>
        <begin position="399"/>
        <end position="512"/>
    </location>
</feature>
<dbReference type="PRINTS" id="PR00385">
    <property type="entry name" value="P450"/>
</dbReference>
<protein>
    <recommendedName>
        <fullName evidence="4">2EXR domain-containing protein</fullName>
    </recommendedName>
</protein>
<dbReference type="PANTHER" id="PTHR24305:SF222">
    <property type="entry name" value="CYTOCHROME P450 MONOOXYGENASE STCS"/>
    <property type="match status" value="1"/>
</dbReference>
<evidence type="ECO:0000313" key="6">
    <source>
        <dbReference type="Proteomes" id="UP001430848"/>
    </source>
</evidence>
<organism evidence="5 6">
    <name type="scientific">Diaporthe eres</name>
    <name type="common">Phomopsis oblonga</name>
    <dbReference type="NCBI Taxonomy" id="83184"/>
    <lineage>
        <taxon>Eukaryota</taxon>
        <taxon>Fungi</taxon>
        <taxon>Dikarya</taxon>
        <taxon>Ascomycota</taxon>
        <taxon>Pezizomycotina</taxon>
        <taxon>Sordariomycetes</taxon>
        <taxon>Sordariomycetidae</taxon>
        <taxon>Diaporthales</taxon>
        <taxon>Diaporthaceae</taxon>
        <taxon>Diaporthe</taxon>
        <taxon>Diaporthe eres species complex</taxon>
    </lineage>
</organism>
<accession>A0ABR1NMW3</accession>
<gene>
    <name evidence="5" type="ORF">SLS63_013665</name>
</gene>